<dbReference type="EMBL" id="CP060715">
    <property type="protein sequence ID" value="QNN61816.1"/>
    <property type="molecule type" value="Genomic_DNA"/>
</dbReference>
<accession>A0A7G9S1U1</accession>
<keyword evidence="6 7" id="KW-0129">CBS domain</keyword>
<dbReference type="PROSITE" id="PS51371">
    <property type="entry name" value="CBS"/>
    <property type="match status" value="2"/>
</dbReference>
<evidence type="ECO:0000256" key="7">
    <source>
        <dbReference type="PROSITE-ProRule" id="PRU00703"/>
    </source>
</evidence>
<dbReference type="PROSITE" id="PS50893">
    <property type="entry name" value="ABC_TRANSPORTER_2"/>
    <property type="match status" value="1"/>
</dbReference>
<evidence type="ECO:0000256" key="5">
    <source>
        <dbReference type="ARBA" id="ARBA00022840"/>
    </source>
</evidence>
<dbReference type="EC" id="7.6.2.9" evidence="8"/>
<dbReference type="InterPro" id="IPR003439">
    <property type="entry name" value="ABC_transporter-like_ATP-bd"/>
</dbReference>
<comment type="subcellular location">
    <subcellularLocation>
        <location evidence="8">Cell inner membrane</location>
        <topology evidence="8">Peripheral membrane protein</topology>
    </subcellularLocation>
</comment>
<dbReference type="Proteomes" id="UP000515928">
    <property type="component" value="Chromosome"/>
</dbReference>
<dbReference type="GO" id="GO:0005886">
    <property type="term" value="C:plasma membrane"/>
    <property type="evidence" value="ECO:0007669"/>
    <property type="project" value="UniProtKB-SubCell"/>
</dbReference>
<dbReference type="GO" id="GO:0005524">
    <property type="term" value="F:ATP binding"/>
    <property type="evidence" value="ECO:0007669"/>
    <property type="project" value="UniProtKB-UniRule"/>
</dbReference>
<keyword evidence="4 8" id="KW-0547">Nucleotide-binding</keyword>
<comment type="subunit">
    <text evidence="8">The complex is probably composed of two ATP-binding proteins, two transmembrane proteins and a solute-binding protein.</text>
</comment>
<dbReference type="PROSITE" id="PS00211">
    <property type="entry name" value="ABC_TRANSPORTER_1"/>
    <property type="match status" value="1"/>
</dbReference>
<evidence type="ECO:0000256" key="3">
    <source>
        <dbReference type="ARBA" id="ARBA00022737"/>
    </source>
</evidence>
<dbReference type="GO" id="GO:0031460">
    <property type="term" value="P:glycine betaine transport"/>
    <property type="evidence" value="ECO:0007669"/>
    <property type="project" value="InterPro"/>
</dbReference>
<dbReference type="InterPro" id="IPR000644">
    <property type="entry name" value="CBS_dom"/>
</dbReference>
<dbReference type="Gene3D" id="3.10.580.10">
    <property type="entry name" value="CBS-domain"/>
    <property type="match status" value="1"/>
</dbReference>
<dbReference type="InterPro" id="IPR046342">
    <property type="entry name" value="CBS_dom_sf"/>
</dbReference>
<dbReference type="InterPro" id="IPR005892">
    <property type="entry name" value="Gly-betaine_transp_ATP-bd"/>
</dbReference>
<feature type="domain" description="ABC transporter" evidence="9">
    <location>
        <begin position="8"/>
        <end position="241"/>
    </location>
</feature>
<keyword evidence="2 8" id="KW-0813">Transport</keyword>
<dbReference type="PANTHER" id="PTHR43117">
    <property type="entry name" value="OSMOPROTECTANT IMPORT ATP-BINDING PROTEIN OSMV"/>
    <property type="match status" value="1"/>
</dbReference>
<dbReference type="PANTHER" id="PTHR43117:SF3">
    <property type="entry name" value="CHOLINE TRANSPORT ATP-BINDING PROTEIN OPUBA"/>
    <property type="match status" value="1"/>
</dbReference>
<keyword evidence="8" id="KW-0997">Cell inner membrane</keyword>
<protein>
    <recommendedName>
        <fullName evidence="8">Quaternary amine transport ATP-binding protein</fullName>
        <ecNumber evidence="8">7.6.2.9</ecNumber>
    </recommendedName>
</protein>
<dbReference type="NCBIfam" id="TIGR01186">
    <property type="entry name" value="proV"/>
    <property type="match status" value="1"/>
</dbReference>
<keyword evidence="5 8" id="KW-0067">ATP-binding</keyword>
<keyword evidence="12" id="KW-1185">Reference proteome</keyword>
<gene>
    <name evidence="11" type="ORF">H9L01_06205</name>
</gene>
<evidence type="ECO:0000256" key="1">
    <source>
        <dbReference type="ARBA" id="ARBA00005417"/>
    </source>
</evidence>
<dbReference type="SMART" id="SM00382">
    <property type="entry name" value="AAA"/>
    <property type="match status" value="1"/>
</dbReference>
<evidence type="ECO:0000313" key="11">
    <source>
        <dbReference type="EMBL" id="QNN61816.1"/>
    </source>
</evidence>
<organism evidence="11 12">
    <name type="scientific">Erysipelothrix inopinata</name>
    <dbReference type="NCBI Taxonomy" id="225084"/>
    <lineage>
        <taxon>Bacteria</taxon>
        <taxon>Bacillati</taxon>
        <taxon>Bacillota</taxon>
        <taxon>Erysipelotrichia</taxon>
        <taxon>Erysipelotrichales</taxon>
        <taxon>Erysipelotrichaceae</taxon>
        <taxon>Erysipelothrix</taxon>
    </lineage>
</organism>
<dbReference type="SUPFAM" id="SSF54631">
    <property type="entry name" value="CBS-domain pair"/>
    <property type="match status" value="1"/>
</dbReference>
<comment type="similarity">
    <text evidence="1 8">Belongs to the ABC transporter superfamily.</text>
</comment>
<sequence length="404" mass="45534">MGGSKIMIEFKNVCKTFGTKSAVNNVNIQIETGSFVCFIGTSGSGKTTTMRMINRMIDPSTGQILINGVDIKTINEVQLRRQIGYVIQQIGLMPHMTIYDNITLVPKLLKWDEEKSRQKALELMERADLPETLLEAYPSELSGGMQQRVGVIRALAADQSIILMDEPFGALDPITRDALQRFVKQLQKDMNKTIVFVTHDMDEALAMADKIVIMDKGEVIQQGTPEEILINPANDFVRHLIGEERLQQAIFEYESVEKLMIDPIKVTDDMTIRDTAIRMRKTKVDDILIVDKDDVLIGRVDIRALTKVKNRNEKVSTIMKKVTYIQNDTTIRDAIYYVQELGHRNISVVDSKGRLVGIVTRGAIVQAVYDALWKDYEPQADEDADMELSDKALAASTYEGDLNE</sequence>
<dbReference type="InterPro" id="IPR017871">
    <property type="entry name" value="ABC_transporter-like_CS"/>
</dbReference>
<evidence type="ECO:0000259" key="10">
    <source>
        <dbReference type="PROSITE" id="PS51371"/>
    </source>
</evidence>
<dbReference type="FunFam" id="3.40.50.300:FF:000425">
    <property type="entry name" value="Probable ABC transporter, ATP-binding subunit"/>
    <property type="match status" value="1"/>
</dbReference>
<dbReference type="GO" id="GO:0006865">
    <property type="term" value="P:amino acid transport"/>
    <property type="evidence" value="ECO:0007669"/>
    <property type="project" value="UniProtKB-UniRule"/>
</dbReference>
<keyword evidence="8" id="KW-0472">Membrane</keyword>
<evidence type="ECO:0000259" key="9">
    <source>
        <dbReference type="PROSITE" id="PS50893"/>
    </source>
</evidence>
<comment type="catalytic activity">
    <reaction evidence="8">
        <text>a quaternary ammonium(out) + ATP + H2O = a quaternary ammonium(in) + ADP + phosphate + H(+)</text>
        <dbReference type="Rhea" id="RHEA:11036"/>
        <dbReference type="ChEBI" id="CHEBI:15377"/>
        <dbReference type="ChEBI" id="CHEBI:15378"/>
        <dbReference type="ChEBI" id="CHEBI:30616"/>
        <dbReference type="ChEBI" id="CHEBI:35267"/>
        <dbReference type="ChEBI" id="CHEBI:43474"/>
        <dbReference type="ChEBI" id="CHEBI:456216"/>
    </reaction>
</comment>
<dbReference type="InterPro" id="IPR003593">
    <property type="entry name" value="AAA+_ATPase"/>
</dbReference>
<dbReference type="GO" id="GO:0016887">
    <property type="term" value="F:ATP hydrolysis activity"/>
    <property type="evidence" value="ECO:0007669"/>
    <property type="project" value="UniProtKB-UniRule"/>
</dbReference>
<name>A0A7G9S1U1_9FIRM</name>
<evidence type="ECO:0000256" key="2">
    <source>
        <dbReference type="ARBA" id="ARBA00022448"/>
    </source>
</evidence>
<dbReference type="GO" id="GO:0015418">
    <property type="term" value="F:ABC-type quaternary ammonium compound transporting activity"/>
    <property type="evidence" value="ECO:0007669"/>
    <property type="project" value="UniProtKB-EC"/>
</dbReference>
<dbReference type="Pfam" id="PF00571">
    <property type="entry name" value="CBS"/>
    <property type="match status" value="2"/>
</dbReference>
<dbReference type="AlphaFoldDB" id="A0A7G9S1U1"/>
<evidence type="ECO:0000256" key="8">
    <source>
        <dbReference type="RuleBase" id="RU369116"/>
    </source>
</evidence>
<dbReference type="KEGG" id="eio:H9L01_06205"/>
<keyword evidence="8" id="KW-1003">Cell membrane</keyword>
<feature type="domain" description="CBS" evidence="10">
    <location>
        <begin position="318"/>
        <end position="376"/>
    </location>
</feature>
<keyword evidence="3" id="KW-0677">Repeat</keyword>
<dbReference type="SMART" id="SM00116">
    <property type="entry name" value="CBS"/>
    <property type="match status" value="2"/>
</dbReference>
<dbReference type="InterPro" id="IPR027417">
    <property type="entry name" value="P-loop_NTPase"/>
</dbReference>
<reference evidence="11 12" key="1">
    <citation type="submission" date="2020-08" db="EMBL/GenBank/DDBJ databases">
        <title>Genome sequence of Erysipelothrix inopinata DSM 15511T.</title>
        <authorList>
            <person name="Hyun D.-W."/>
            <person name="Bae J.-W."/>
        </authorList>
    </citation>
    <scope>NUCLEOTIDE SEQUENCE [LARGE SCALE GENOMIC DNA]</scope>
    <source>
        <strain evidence="11 12">DSM 15511</strain>
    </source>
</reference>
<evidence type="ECO:0000313" key="12">
    <source>
        <dbReference type="Proteomes" id="UP000515928"/>
    </source>
</evidence>
<dbReference type="SUPFAM" id="SSF52540">
    <property type="entry name" value="P-loop containing nucleoside triphosphate hydrolases"/>
    <property type="match status" value="1"/>
</dbReference>
<dbReference type="Gene3D" id="3.40.50.300">
    <property type="entry name" value="P-loop containing nucleotide triphosphate hydrolases"/>
    <property type="match status" value="1"/>
</dbReference>
<dbReference type="Pfam" id="PF00005">
    <property type="entry name" value="ABC_tran"/>
    <property type="match status" value="1"/>
</dbReference>
<proteinExistence type="inferred from homology"/>
<feature type="domain" description="CBS" evidence="10">
    <location>
        <begin position="256"/>
        <end position="315"/>
    </location>
</feature>
<evidence type="ECO:0000256" key="6">
    <source>
        <dbReference type="ARBA" id="ARBA00023122"/>
    </source>
</evidence>
<evidence type="ECO:0000256" key="4">
    <source>
        <dbReference type="ARBA" id="ARBA00022741"/>
    </source>
</evidence>